<reference evidence="6" key="1">
    <citation type="submission" date="2020-03" db="EMBL/GenBank/DDBJ databases">
        <title>Studies in the Genomics of Life Span.</title>
        <authorList>
            <person name="Glass D."/>
        </authorList>
    </citation>
    <scope>NUCLEOTIDE SEQUENCE</scope>
    <source>
        <strain evidence="6">LTLLF</strain>
        <tissue evidence="6">Muscle</tissue>
    </source>
</reference>
<evidence type="ECO:0000256" key="2">
    <source>
        <dbReference type="ARBA" id="ARBA00009646"/>
    </source>
</evidence>
<dbReference type="SMART" id="SM00247">
    <property type="entry name" value="XTALbg"/>
    <property type="match status" value="2"/>
</dbReference>
<evidence type="ECO:0000256" key="1">
    <source>
        <dbReference type="ARBA" id="ARBA00003689"/>
    </source>
</evidence>
<dbReference type="InterPro" id="IPR011024">
    <property type="entry name" value="G_crystallin-like"/>
</dbReference>
<feature type="domain" description="Beta/gamma crystallin 'Greek key'" evidence="5">
    <location>
        <begin position="378"/>
        <end position="420"/>
    </location>
</feature>
<evidence type="ECO:0000313" key="6">
    <source>
        <dbReference type="EMBL" id="KAH0507365.1"/>
    </source>
</evidence>
<keyword evidence="4" id="KW-0677">Repeat</keyword>
<gene>
    <name evidence="6" type="ORF">LTLLF_168485</name>
</gene>
<dbReference type="Proteomes" id="UP000710432">
    <property type="component" value="Unassembled WGS sequence"/>
</dbReference>
<dbReference type="GO" id="GO:0002088">
    <property type="term" value="P:lens development in camera-type eye"/>
    <property type="evidence" value="ECO:0007669"/>
    <property type="project" value="TreeGrafter"/>
</dbReference>
<name>A0A8J6GAL9_MICOH</name>
<dbReference type="GO" id="GO:0005212">
    <property type="term" value="F:structural constituent of eye lens"/>
    <property type="evidence" value="ECO:0007669"/>
    <property type="project" value="UniProtKB-KW"/>
</dbReference>
<dbReference type="PANTHER" id="PTHR11818:SF123">
    <property type="entry name" value="GAMMA-CRYSTALLIN A"/>
    <property type="match status" value="1"/>
</dbReference>
<feature type="domain" description="Beta/gamma crystallin 'Greek key'" evidence="5">
    <location>
        <begin position="290"/>
        <end position="332"/>
    </location>
</feature>
<dbReference type="EMBL" id="JAATJU010023600">
    <property type="protein sequence ID" value="KAH0507365.1"/>
    <property type="molecule type" value="Genomic_DNA"/>
</dbReference>
<keyword evidence="3" id="KW-0273">Eye lens protein</keyword>
<dbReference type="GO" id="GO:0007601">
    <property type="term" value="P:visual perception"/>
    <property type="evidence" value="ECO:0007669"/>
    <property type="project" value="TreeGrafter"/>
</dbReference>
<sequence>MPKPACGYQEEQKRCVSSSWLAEIALPKGYQVERKLSAQTGPSAMEKSRVKREVKRLLGEYIGIRLRENEFDPKGRGQLTFLDEMAHYDLAISVACQWVDPSEDLTWLQWEKVKAPLHGRPLYPNRKEREAVILSSYAGVLMNSIPIEEVLKIYGAYSSTEPDSTKWDQAYQLHDSPKGAFHRTAIIAKPTLRRTPASSLPGPGASTSHIYFRCQAEERSNAKKCLKRLYQESNGSEWKSWERCSYAQLKNKITFYEDRGFQGRCYECSTDCPNLQTYFSRCNSIRVDSGCWMLYERPNYQGHQYFLRRGDYPDYQQWMGLSDSVCSCRSLPYTSSHRIRLYERDDYRGLVSELTEDCSCIHDRFRLSEIYSLNVLEGCWVLYEMPNYRGRQYLLRPGDYRRYHDWGAMDARVGSLRRVMDLY</sequence>
<evidence type="ECO:0000313" key="7">
    <source>
        <dbReference type="Proteomes" id="UP000710432"/>
    </source>
</evidence>
<dbReference type="AlphaFoldDB" id="A0A8J6GAL9"/>
<dbReference type="FunFam" id="2.60.20.10:FF:000003">
    <property type="entry name" value="Crystallin gamma S"/>
    <property type="match status" value="1"/>
</dbReference>
<comment type="caution">
    <text evidence="6">The sequence shown here is derived from an EMBL/GenBank/DDBJ whole genome shotgun (WGS) entry which is preliminary data.</text>
</comment>
<dbReference type="Pfam" id="PF00030">
    <property type="entry name" value="Crystall"/>
    <property type="match status" value="2"/>
</dbReference>
<dbReference type="Gene3D" id="2.60.20.10">
    <property type="entry name" value="Crystallins"/>
    <property type="match status" value="2"/>
</dbReference>
<evidence type="ECO:0000256" key="4">
    <source>
        <dbReference type="ARBA" id="ARBA00022737"/>
    </source>
</evidence>
<dbReference type="InterPro" id="IPR038776">
    <property type="entry name" value="C2orf80"/>
</dbReference>
<organism evidence="6 7">
    <name type="scientific">Microtus ochrogaster</name>
    <name type="common">Prairie vole</name>
    <dbReference type="NCBI Taxonomy" id="79684"/>
    <lineage>
        <taxon>Eukaryota</taxon>
        <taxon>Metazoa</taxon>
        <taxon>Chordata</taxon>
        <taxon>Craniata</taxon>
        <taxon>Vertebrata</taxon>
        <taxon>Euteleostomi</taxon>
        <taxon>Mammalia</taxon>
        <taxon>Eutheria</taxon>
        <taxon>Euarchontoglires</taxon>
        <taxon>Glires</taxon>
        <taxon>Rodentia</taxon>
        <taxon>Myomorpha</taxon>
        <taxon>Muroidea</taxon>
        <taxon>Cricetidae</taxon>
        <taxon>Arvicolinae</taxon>
        <taxon>Microtus</taxon>
    </lineage>
</organism>
<accession>A0A8J6GAL9</accession>
<feature type="domain" description="Beta/gamma crystallin 'Greek key'" evidence="5">
    <location>
        <begin position="251"/>
        <end position="289"/>
    </location>
</feature>
<dbReference type="PANTHER" id="PTHR11818">
    <property type="entry name" value="BETA/GAMMA CRYSTALLIN"/>
    <property type="match status" value="1"/>
</dbReference>
<dbReference type="Pfam" id="PF17718">
    <property type="entry name" value="DUF5563"/>
    <property type="match status" value="1"/>
</dbReference>
<proteinExistence type="inferred from homology"/>
<comment type="similarity">
    <text evidence="2">Belongs to the beta/gamma-crystallin family.</text>
</comment>
<dbReference type="FunFam" id="2.60.20.10:FF:000001">
    <property type="entry name" value="Crystallin gamma S"/>
    <property type="match status" value="1"/>
</dbReference>
<dbReference type="InterPro" id="IPR050252">
    <property type="entry name" value="Beta/Gamma-Crystallin"/>
</dbReference>
<evidence type="ECO:0000259" key="5">
    <source>
        <dbReference type="PROSITE" id="PS50915"/>
    </source>
</evidence>
<dbReference type="PROSITE" id="PS50915">
    <property type="entry name" value="CRYSTALLIN_BETA_GAMMA"/>
    <property type="match status" value="3"/>
</dbReference>
<protein>
    <submittedName>
        <fullName evidence="6">Gamma-crystallin A</fullName>
    </submittedName>
</protein>
<dbReference type="SUPFAM" id="SSF49695">
    <property type="entry name" value="gamma-Crystallin-like"/>
    <property type="match status" value="1"/>
</dbReference>
<dbReference type="InterPro" id="IPR001064">
    <property type="entry name" value="Beta/gamma_crystallin"/>
</dbReference>
<dbReference type="PRINTS" id="PR01367">
    <property type="entry name" value="BGCRYSTALLIN"/>
</dbReference>
<comment type="function">
    <text evidence="1">Crystallins are the dominant structural components of the vertebrate eye lens.</text>
</comment>
<evidence type="ECO:0000256" key="3">
    <source>
        <dbReference type="ARBA" id="ARBA00022613"/>
    </source>
</evidence>